<comment type="subcellular location">
    <subcellularLocation>
        <location evidence="1">Cell membrane</location>
        <topology evidence="1">Lipid-anchor</topology>
    </subcellularLocation>
</comment>
<evidence type="ECO:0000256" key="3">
    <source>
        <dbReference type="ARBA" id="ARBA00022475"/>
    </source>
</evidence>
<keyword evidence="5" id="KW-0472">Membrane</keyword>
<dbReference type="AlphaFoldDB" id="A0A7S7M7P2"/>
<dbReference type="Proteomes" id="UP000593735">
    <property type="component" value="Chromosome"/>
</dbReference>
<dbReference type="Gene3D" id="3.40.50.2300">
    <property type="match status" value="2"/>
</dbReference>
<dbReference type="PANTHER" id="PTHR34296">
    <property type="entry name" value="TRANSCRIPTIONAL ACTIVATOR PROTEIN MED"/>
    <property type="match status" value="1"/>
</dbReference>
<dbReference type="InterPro" id="IPR006311">
    <property type="entry name" value="TAT_signal"/>
</dbReference>
<sequence>MLDRRQFIGVVGATVLGLGLAGCGSDSGTDAQEGTGAADTTAKRKIAIFLDGPINDGGWGASCYKAMVDGAAELGWDTAYSESVAQSDWATTMTNYVDQGYDLIFAPGNQYSDTVEQVASDNPDARFVILNDTVQTDNIESLMPNTEQIGLLAGALAGVLSKKESIGFVGGVELDTTKSKLENYTKAAQKVNAAIQVTSAYAGSFSDAAKGKELGTSMVTGSGVDVMFGDASIVDTGVREALSGFDGVYDIGQPADLGGPDDPLIANSVVTDNKTMLLQAMKDVEADSYGNKVINGDLSNGGVSVGTFSSIVTTDQQAAYNGYVDQIKAGTFL</sequence>
<dbReference type="PANTHER" id="PTHR34296:SF2">
    <property type="entry name" value="ABC TRANSPORTER GUANOSINE-BINDING PROTEIN NUPN"/>
    <property type="match status" value="1"/>
</dbReference>
<name>A0A7S7M7P2_9ACTN</name>
<keyword evidence="4" id="KW-0732">Signal</keyword>
<feature type="domain" description="ABC transporter substrate-binding protein PnrA-like" evidence="7">
    <location>
        <begin position="44"/>
        <end position="317"/>
    </location>
</feature>
<dbReference type="RefSeq" id="WP_194370494.1">
    <property type="nucleotide sequence ID" value="NZ_CP063767.1"/>
</dbReference>
<keyword evidence="6" id="KW-0449">Lipoprotein</keyword>
<evidence type="ECO:0000313" key="8">
    <source>
        <dbReference type="EMBL" id="QOY60252.1"/>
    </source>
</evidence>
<evidence type="ECO:0000256" key="1">
    <source>
        <dbReference type="ARBA" id="ARBA00004193"/>
    </source>
</evidence>
<dbReference type="CDD" id="cd06304">
    <property type="entry name" value="PBP1_BmpA_Med_PnrA-like"/>
    <property type="match status" value="1"/>
</dbReference>
<evidence type="ECO:0000256" key="5">
    <source>
        <dbReference type="ARBA" id="ARBA00023136"/>
    </source>
</evidence>
<evidence type="ECO:0000259" key="7">
    <source>
        <dbReference type="Pfam" id="PF02608"/>
    </source>
</evidence>
<comment type="similarity">
    <text evidence="2">Belongs to the BMP lipoprotein family.</text>
</comment>
<dbReference type="InterPro" id="IPR028082">
    <property type="entry name" value="Peripla_BP_I"/>
</dbReference>
<dbReference type="SUPFAM" id="SSF53822">
    <property type="entry name" value="Periplasmic binding protein-like I"/>
    <property type="match status" value="1"/>
</dbReference>
<evidence type="ECO:0000256" key="6">
    <source>
        <dbReference type="ARBA" id="ARBA00023288"/>
    </source>
</evidence>
<proteinExistence type="inferred from homology"/>
<accession>A0A7S7M7P2</accession>
<dbReference type="InterPro" id="IPR050957">
    <property type="entry name" value="BMP_lipoprotein"/>
</dbReference>
<reference evidence="8 9" key="1">
    <citation type="submission" date="2020-10" db="EMBL/GenBank/DDBJ databases">
        <title>Olsenella immobilis sp.nov., isolated from the mud in a fermentation cellar used for the production of Chinese strong-flavoured liquor.</title>
        <authorList>
            <person name="Lu L."/>
        </authorList>
    </citation>
    <scope>NUCLEOTIDE SEQUENCE [LARGE SCALE GENOMIC DNA]</scope>
    <source>
        <strain evidence="8 9">LZLJ-2</strain>
    </source>
</reference>
<dbReference type="GO" id="GO:0005886">
    <property type="term" value="C:plasma membrane"/>
    <property type="evidence" value="ECO:0007669"/>
    <property type="project" value="UniProtKB-SubCell"/>
</dbReference>
<dbReference type="InterPro" id="IPR003760">
    <property type="entry name" value="PnrA-like"/>
</dbReference>
<protein>
    <submittedName>
        <fullName evidence="8">BMP family protein</fullName>
    </submittedName>
</protein>
<organism evidence="8 9">
    <name type="scientific">Thermophilibacter immobilis</name>
    <dbReference type="NCBI Taxonomy" id="2779519"/>
    <lineage>
        <taxon>Bacteria</taxon>
        <taxon>Bacillati</taxon>
        <taxon>Actinomycetota</taxon>
        <taxon>Coriobacteriia</taxon>
        <taxon>Coriobacteriales</taxon>
        <taxon>Atopobiaceae</taxon>
        <taxon>Thermophilibacter</taxon>
    </lineage>
</organism>
<evidence type="ECO:0000256" key="4">
    <source>
        <dbReference type="ARBA" id="ARBA00022729"/>
    </source>
</evidence>
<dbReference type="EMBL" id="CP063767">
    <property type="protein sequence ID" value="QOY60252.1"/>
    <property type="molecule type" value="Genomic_DNA"/>
</dbReference>
<keyword evidence="3" id="KW-1003">Cell membrane</keyword>
<dbReference type="PROSITE" id="PS51257">
    <property type="entry name" value="PROKAR_LIPOPROTEIN"/>
    <property type="match status" value="1"/>
</dbReference>
<dbReference type="Pfam" id="PF02608">
    <property type="entry name" value="Bmp"/>
    <property type="match status" value="1"/>
</dbReference>
<evidence type="ECO:0000313" key="9">
    <source>
        <dbReference type="Proteomes" id="UP000593735"/>
    </source>
</evidence>
<gene>
    <name evidence="8" type="ORF">INP52_07500</name>
</gene>
<keyword evidence="9" id="KW-1185">Reference proteome</keyword>
<dbReference type="KEGG" id="tio:INP52_07500"/>
<dbReference type="PROSITE" id="PS51318">
    <property type="entry name" value="TAT"/>
    <property type="match status" value="1"/>
</dbReference>
<evidence type="ECO:0000256" key="2">
    <source>
        <dbReference type="ARBA" id="ARBA00008610"/>
    </source>
</evidence>